<keyword evidence="3" id="KW-0285">Flavoprotein</keyword>
<evidence type="ECO:0000256" key="3">
    <source>
        <dbReference type="ARBA" id="ARBA00022630"/>
    </source>
</evidence>
<evidence type="ECO:0000256" key="5">
    <source>
        <dbReference type="ARBA" id="ARBA00023002"/>
    </source>
</evidence>
<dbReference type="Gene3D" id="3.30.465.10">
    <property type="match status" value="1"/>
</dbReference>
<dbReference type="InterPro" id="IPR036318">
    <property type="entry name" value="FAD-bd_PCMH-like_sf"/>
</dbReference>
<evidence type="ECO:0000313" key="8">
    <source>
        <dbReference type="Proteomes" id="UP001501747"/>
    </source>
</evidence>
<evidence type="ECO:0000256" key="4">
    <source>
        <dbReference type="ARBA" id="ARBA00022827"/>
    </source>
</evidence>
<dbReference type="InterPro" id="IPR012951">
    <property type="entry name" value="BBE"/>
</dbReference>
<dbReference type="Gene3D" id="3.40.462.20">
    <property type="match status" value="1"/>
</dbReference>
<dbReference type="InterPro" id="IPR050416">
    <property type="entry name" value="FAD-linked_Oxidoreductase"/>
</dbReference>
<reference evidence="8" key="1">
    <citation type="journal article" date="2019" name="Int. J. Syst. Evol. Microbiol.">
        <title>The Global Catalogue of Microorganisms (GCM) 10K type strain sequencing project: providing services to taxonomists for standard genome sequencing and annotation.</title>
        <authorList>
            <consortium name="The Broad Institute Genomics Platform"/>
            <consortium name="The Broad Institute Genome Sequencing Center for Infectious Disease"/>
            <person name="Wu L."/>
            <person name="Ma J."/>
        </authorList>
    </citation>
    <scope>NUCLEOTIDE SEQUENCE [LARGE SCALE GENOMIC DNA]</scope>
    <source>
        <strain evidence="8">JCM 17342</strain>
    </source>
</reference>
<accession>A0ABP7QR81</accession>
<name>A0ABP7QR81_9PSEU</name>
<dbReference type="Pfam" id="PF01565">
    <property type="entry name" value="FAD_binding_4"/>
    <property type="match status" value="1"/>
</dbReference>
<dbReference type="Pfam" id="PF08031">
    <property type="entry name" value="BBE"/>
    <property type="match status" value="1"/>
</dbReference>
<dbReference type="SUPFAM" id="SSF56176">
    <property type="entry name" value="FAD-binding/transporter-associated domain-like"/>
    <property type="match status" value="1"/>
</dbReference>
<keyword evidence="4" id="KW-0274">FAD</keyword>
<evidence type="ECO:0000259" key="6">
    <source>
        <dbReference type="PROSITE" id="PS51387"/>
    </source>
</evidence>
<comment type="similarity">
    <text evidence="2">Belongs to the oxygen-dependent FAD-linked oxidoreductase family.</text>
</comment>
<dbReference type="PANTHER" id="PTHR42973">
    <property type="entry name" value="BINDING OXIDOREDUCTASE, PUTATIVE (AFU_ORTHOLOGUE AFUA_1G17690)-RELATED"/>
    <property type="match status" value="1"/>
</dbReference>
<dbReference type="RefSeq" id="WP_344870428.1">
    <property type="nucleotide sequence ID" value="NZ_BAABAL010000003.1"/>
</dbReference>
<evidence type="ECO:0000256" key="2">
    <source>
        <dbReference type="ARBA" id="ARBA00005466"/>
    </source>
</evidence>
<keyword evidence="8" id="KW-1185">Reference proteome</keyword>
<comment type="caution">
    <text evidence="7">The sequence shown here is derived from an EMBL/GenBank/DDBJ whole genome shotgun (WGS) entry which is preliminary data.</text>
</comment>
<gene>
    <name evidence="7" type="ORF">GCM10022247_01340</name>
</gene>
<dbReference type="Proteomes" id="UP001501747">
    <property type="component" value="Unassembled WGS sequence"/>
</dbReference>
<dbReference type="InterPro" id="IPR006094">
    <property type="entry name" value="Oxid_FAD_bind_N"/>
</dbReference>
<dbReference type="InterPro" id="IPR016169">
    <property type="entry name" value="FAD-bd_PCMH_sub2"/>
</dbReference>
<evidence type="ECO:0000313" key="7">
    <source>
        <dbReference type="EMBL" id="GAA3986743.1"/>
    </source>
</evidence>
<feature type="domain" description="FAD-binding PCMH-type" evidence="6">
    <location>
        <begin position="1"/>
        <end position="166"/>
    </location>
</feature>
<comment type="cofactor">
    <cofactor evidence="1">
        <name>FAD</name>
        <dbReference type="ChEBI" id="CHEBI:57692"/>
    </cofactor>
</comment>
<evidence type="ECO:0000256" key="1">
    <source>
        <dbReference type="ARBA" id="ARBA00001974"/>
    </source>
</evidence>
<sequence>MNPNTIVVPCRSPAEVAETIARARSHRIHLVPRSGGHCFAGRSTTDGIVLDVGPMRSVSCAGDVATVGAGTLLGDLYDALDDRAIAAGCGPTVGIAGLTLGGGLGVLGRRHGLTCDSLLSAEVVLADGRVVRCDEERESELFWALRGAGGGNFGVVTSLTFRTVAAPELTVFHLRWPVHRAAEVISAWIEAAPDAPDALAASLLVTPTGALVLGAAIATETETAAMLAPLSGLAPTSAVFRHLPFREAKRYLAQRPTEPGISLSKSEFFAEDLPQETITALVANLEQDRRESEARELDFTALGGAYARVPRAATAFAHRDARFLVKHGVTTRSGLDHARTWLTRSWEIPRPWGTGGVYPNFPDPDLRDWARAYHGDNYERLVAVKDAYDPSGFFRFHQSVPATRPV</sequence>
<keyword evidence="5" id="KW-0560">Oxidoreductase</keyword>
<dbReference type="InterPro" id="IPR016166">
    <property type="entry name" value="FAD-bd_PCMH"/>
</dbReference>
<dbReference type="PROSITE" id="PS51387">
    <property type="entry name" value="FAD_PCMH"/>
    <property type="match status" value="1"/>
</dbReference>
<organism evidence="7 8">
    <name type="scientific">Allokutzneria multivorans</name>
    <dbReference type="NCBI Taxonomy" id="1142134"/>
    <lineage>
        <taxon>Bacteria</taxon>
        <taxon>Bacillati</taxon>
        <taxon>Actinomycetota</taxon>
        <taxon>Actinomycetes</taxon>
        <taxon>Pseudonocardiales</taxon>
        <taxon>Pseudonocardiaceae</taxon>
        <taxon>Allokutzneria</taxon>
    </lineage>
</organism>
<proteinExistence type="inferred from homology"/>
<protein>
    <submittedName>
        <fullName evidence="7">FAD-binding oxidoreductase</fullName>
    </submittedName>
</protein>
<dbReference type="PANTHER" id="PTHR42973:SF39">
    <property type="entry name" value="FAD-BINDING PCMH-TYPE DOMAIN-CONTAINING PROTEIN"/>
    <property type="match status" value="1"/>
</dbReference>
<dbReference type="EMBL" id="BAABAL010000003">
    <property type="protein sequence ID" value="GAA3986743.1"/>
    <property type="molecule type" value="Genomic_DNA"/>
</dbReference>